<sequence>SGGQLPRRSCRWAQWCATGCSSRPAGGRAQGRHPGAPRRWPRCCRWSLGPPRWCCDTAAGRWTTWASPPSLSGGVLAAAGS</sequence>
<evidence type="ECO:0000313" key="1">
    <source>
        <dbReference type="EMBL" id="CAK0794915.1"/>
    </source>
</evidence>
<protein>
    <submittedName>
        <fullName evidence="1">Uncharacterized protein</fullName>
    </submittedName>
</protein>
<feature type="non-terminal residue" evidence="1">
    <location>
        <position position="1"/>
    </location>
</feature>
<dbReference type="Proteomes" id="UP001189429">
    <property type="component" value="Unassembled WGS sequence"/>
</dbReference>
<dbReference type="EMBL" id="CAUYUJ010001228">
    <property type="protein sequence ID" value="CAK0794915.1"/>
    <property type="molecule type" value="Genomic_DNA"/>
</dbReference>
<keyword evidence="2" id="KW-1185">Reference proteome</keyword>
<evidence type="ECO:0000313" key="2">
    <source>
        <dbReference type="Proteomes" id="UP001189429"/>
    </source>
</evidence>
<organism evidence="1 2">
    <name type="scientific">Prorocentrum cordatum</name>
    <dbReference type="NCBI Taxonomy" id="2364126"/>
    <lineage>
        <taxon>Eukaryota</taxon>
        <taxon>Sar</taxon>
        <taxon>Alveolata</taxon>
        <taxon>Dinophyceae</taxon>
        <taxon>Prorocentrales</taxon>
        <taxon>Prorocentraceae</taxon>
        <taxon>Prorocentrum</taxon>
    </lineage>
</organism>
<proteinExistence type="predicted"/>
<name>A0ABN9PSV6_9DINO</name>
<comment type="caution">
    <text evidence="1">The sequence shown here is derived from an EMBL/GenBank/DDBJ whole genome shotgun (WGS) entry which is preliminary data.</text>
</comment>
<reference evidence="1" key="1">
    <citation type="submission" date="2023-10" db="EMBL/GenBank/DDBJ databases">
        <authorList>
            <person name="Chen Y."/>
            <person name="Shah S."/>
            <person name="Dougan E. K."/>
            <person name="Thang M."/>
            <person name="Chan C."/>
        </authorList>
    </citation>
    <scope>NUCLEOTIDE SEQUENCE [LARGE SCALE GENOMIC DNA]</scope>
</reference>
<accession>A0ABN9PSV6</accession>
<gene>
    <name evidence="1" type="ORF">PCOR1329_LOCUS4755</name>
</gene>